<name>A0A7D5QDD0_9EURY</name>
<dbReference type="GeneID" id="56037755"/>
<reference evidence="2 3" key="1">
    <citation type="submission" date="2020-06" db="EMBL/GenBank/DDBJ databases">
        <title>NJ-3-1, isolated from saline soil.</title>
        <authorList>
            <person name="Cui H.L."/>
            <person name="Shi X."/>
        </authorList>
    </citation>
    <scope>NUCLEOTIDE SEQUENCE [LARGE SCALE GENOMIC DNA]</scope>
    <source>
        <strain evidence="2 3">NJ-3-1</strain>
    </source>
</reference>
<keyword evidence="3" id="KW-1185">Reference proteome</keyword>
<gene>
    <name evidence="2" type="ORF">HUG12_09810</name>
</gene>
<organism evidence="2 3">
    <name type="scientific">Halorarum salinum</name>
    <dbReference type="NCBI Taxonomy" id="2743089"/>
    <lineage>
        <taxon>Archaea</taxon>
        <taxon>Methanobacteriati</taxon>
        <taxon>Methanobacteriota</taxon>
        <taxon>Stenosarchaea group</taxon>
        <taxon>Halobacteria</taxon>
        <taxon>Halobacteriales</taxon>
        <taxon>Haloferacaceae</taxon>
        <taxon>Halorarum</taxon>
    </lineage>
</organism>
<keyword evidence="1" id="KW-1133">Transmembrane helix</keyword>
<feature type="transmembrane region" description="Helical" evidence="1">
    <location>
        <begin position="232"/>
        <end position="252"/>
    </location>
</feature>
<feature type="transmembrane region" description="Helical" evidence="1">
    <location>
        <begin position="46"/>
        <end position="63"/>
    </location>
</feature>
<dbReference type="KEGG" id="halu:HUG12_09810"/>
<keyword evidence="1" id="KW-0472">Membrane</keyword>
<feature type="transmembrane region" description="Helical" evidence="1">
    <location>
        <begin position="187"/>
        <end position="208"/>
    </location>
</feature>
<dbReference type="EMBL" id="CP058579">
    <property type="protein sequence ID" value="QLG62001.1"/>
    <property type="molecule type" value="Genomic_DNA"/>
</dbReference>
<evidence type="ECO:0000313" key="3">
    <source>
        <dbReference type="Proteomes" id="UP000509626"/>
    </source>
</evidence>
<evidence type="ECO:0000313" key="2">
    <source>
        <dbReference type="EMBL" id="QLG62001.1"/>
    </source>
</evidence>
<dbReference type="RefSeq" id="WP_179268586.1">
    <property type="nucleotide sequence ID" value="NZ_CP058579.1"/>
</dbReference>
<protein>
    <submittedName>
        <fullName evidence="2">Uncharacterized protein</fullName>
    </submittedName>
</protein>
<accession>A0A7D5QDD0</accession>
<dbReference type="Proteomes" id="UP000509626">
    <property type="component" value="Chromosome"/>
</dbReference>
<sequence>MSTNQVSLLNFNVFDILVNLIPGLFFTSILLHVLDLGMSTETLNSLTFFFAFLVVSYVFGHLIQHLSSRLYKWIFGFPTDLENKLQDEGVAELRQKYLQTEVNSECEAVEFDDTDLDSWVATLSEDPGFQSLEAKLIYLLEAQFRMQQTVSSIGEDQAGEVFQITFAYVVNQGVSQRVDRFFAIANLFRSLAFFSVGLGIVAAPLIWINGNEFSIYGWSGVLLTVDTIPMQLWDNAVFIFGLFATGLISHYIHRQYRVNLVRALVADFVSNYYPPKNA</sequence>
<keyword evidence="1" id="KW-0812">Transmembrane</keyword>
<evidence type="ECO:0000256" key="1">
    <source>
        <dbReference type="SAM" id="Phobius"/>
    </source>
</evidence>
<feature type="transmembrane region" description="Helical" evidence="1">
    <location>
        <begin position="12"/>
        <end position="34"/>
    </location>
</feature>
<dbReference type="AlphaFoldDB" id="A0A7D5QDD0"/>
<proteinExistence type="predicted"/>